<dbReference type="AlphaFoldDB" id="A0A1D9LE69"/>
<dbReference type="Pfam" id="PF05130">
    <property type="entry name" value="FlgN"/>
    <property type="match status" value="1"/>
</dbReference>
<gene>
    <name evidence="4" type="ORF">BKX93_05655</name>
</gene>
<proteinExistence type="inferred from homology"/>
<keyword evidence="3" id="KW-1005">Bacterial flagellum biogenesis</keyword>
<dbReference type="GeneID" id="68840689"/>
<dbReference type="KEGG" id="cvc:BKX93_05655"/>
<dbReference type="Proteomes" id="UP000178776">
    <property type="component" value="Chromosome"/>
</dbReference>
<dbReference type="Gene3D" id="1.20.58.300">
    <property type="entry name" value="FlgN-like"/>
    <property type="match status" value="1"/>
</dbReference>
<evidence type="ECO:0000256" key="2">
    <source>
        <dbReference type="ARBA" id="ARBA00007703"/>
    </source>
</evidence>
<dbReference type="EMBL" id="CP017707">
    <property type="protein sequence ID" value="AOZ49530.1"/>
    <property type="molecule type" value="Genomic_DNA"/>
</dbReference>
<evidence type="ECO:0000256" key="3">
    <source>
        <dbReference type="ARBA" id="ARBA00022795"/>
    </source>
</evidence>
<dbReference type="InterPro" id="IPR007809">
    <property type="entry name" value="FlgN-like"/>
</dbReference>
<evidence type="ECO:0000313" key="5">
    <source>
        <dbReference type="Proteomes" id="UP000178776"/>
    </source>
</evidence>
<dbReference type="STRING" id="1108595.BKX93_05655"/>
<dbReference type="RefSeq" id="WP_046156542.1">
    <property type="nucleotide sequence ID" value="NZ_CP017707.1"/>
</dbReference>
<comment type="similarity">
    <text evidence="2">Belongs to the FlgN family.</text>
</comment>
<dbReference type="GO" id="GO:0044780">
    <property type="term" value="P:bacterial-type flagellum assembly"/>
    <property type="evidence" value="ECO:0007669"/>
    <property type="project" value="InterPro"/>
</dbReference>
<evidence type="ECO:0000313" key="4">
    <source>
        <dbReference type="EMBL" id="AOZ49530.1"/>
    </source>
</evidence>
<comment type="function">
    <text evidence="1">Required for the efficient initiation of filament assembly.</text>
</comment>
<organism evidence="4 5">
    <name type="scientific">Chromobacterium vaccinii</name>
    <dbReference type="NCBI Taxonomy" id="1108595"/>
    <lineage>
        <taxon>Bacteria</taxon>
        <taxon>Pseudomonadati</taxon>
        <taxon>Pseudomonadota</taxon>
        <taxon>Betaproteobacteria</taxon>
        <taxon>Neisseriales</taxon>
        <taxon>Chromobacteriaceae</taxon>
        <taxon>Chromobacterium</taxon>
    </lineage>
</organism>
<name>A0A1D9LE69_9NEIS</name>
<reference evidence="4 5" key="1">
    <citation type="submission" date="2016-10" db="EMBL/GenBank/DDBJ databases">
        <title>Chromobacterium muskegensis sp. nov., an insecticidal bacterium isolated from Sphagnum bogs.</title>
        <authorList>
            <person name="Sparks M.E."/>
            <person name="Blackburn M.B."/>
            <person name="Gundersen-Rindal D.E."/>
            <person name="Mitchell A."/>
            <person name="Farrar R."/>
            <person name="Kuhar D."/>
        </authorList>
    </citation>
    <scope>NUCLEOTIDE SEQUENCE [LARGE SCALE GENOMIC DNA]</scope>
    <source>
        <strain evidence="4 5">21-1</strain>
    </source>
</reference>
<dbReference type="InterPro" id="IPR036679">
    <property type="entry name" value="FlgN-like_sf"/>
</dbReference>
<dbReference type="SUPFAM" id="SSF140566">
    <property type="entry name" value="FlgN-like"/>
    <property type="match status" value="1"/>
</dbReference>
<evidence type="ECO:0008006" key="6">
    <source>
        <dbReference type="Google" id="ProtNLM"/>
    </source>
</evidence>
<sequence length="141" mass="16337">MDRKQRYRRLFATVGEDLADYPRLNALLERQFRAALAHDAAELDRCAGEIAALCDKLERSRRERLELVASLLPPGTERSMAEVLKVLPQAMREQGDAHWRRLRALIADCRERNLRNGQLLQERRQLLQRVLEGESDVYAAQ</sequence>
<accession>A0A1D9LE69</accession>
<protein>
    <recommendedName>
        <fullName evidence="6">Flagellar biosynthesis protein FlgN</fullName>
    </recommendedName>
</protein>
<evidence type="ECO:0000256" key="1">
    <source>
        <dbReference type="ARBA" id="ARBA00002397"/>
    </source>
</evidence>